<feature type="compositionally biased region" description="Polar residues" evidence="1">
    <location>
        <begin position="106"/>
        <end position="116"/>
    </location>
</feature>
<proteinExistence type="predicted"/>
<dbReference type="EMBL" id="CAJVRM010000540">
    <property type="protein sequence ID" value="CAG8981926.1"/>
    <property type="molecule type" value="Genomic_DNA"/>
</dbReference>
<evidence type="ECO:0000313" key="3">
    <source>
        <dbReference type="Proteomes" id="UP000701801"/>
    </source>
</evidence>
<comment type="caution">
    <text evidence="2">The sequence shown here is derived from an EMBL/GenBank/DDBJ whole genome shotgun (WGS) entry which is preliminary data.</text>
</comment>
<organism evidence="2 3">
    <name type="scientific">Hymenoscyphus albidus</name>
    <dbReference type="NCBI Taxonomy" id="595503"/>
    <lineage>
        <taxon>Eukaryota</taxon>
        <taxon>Fungi</taxon>
        <taxon>Dikarya</taxon>
        <taxon>Ascomycota</taxon>
        <taxon>Pezizomycotina</taxon>
        <taxon>Leotiomycetes</taxon>
        <taxon>Helotiales</taxon>
        <taxon>Helotiaceae</taxon>
        <taxon>Hymenoscyphus</taxon>
    </lineage>
</organism>
<gene>
    <name evidence="2" type="ORF">HYALB_00009183</name>
</gene>
<dbReference type="AlphaFoldDB" id="A0A9N9M0F5"/>
<accession>A0A9N9M0F5</accession>
<feature type="region of interest" description="Disordered" evidence="1">
    <location>
        <begin position="95"/>
        <end position="116"/>
    </location>
</feature>
<feature type="region of interest" description="Disordered" evidence="1">
    <location>
        <begin position="590"/>
        <end position="621"/>
    </location>
</feature>
<feature type="compositionally biased region" description="Low complexity" evidence="1">
    <location>
        <begin position="28"/>
        <end position="45"/>
    </location>
</feature>
<dbReference type="Proteomes" id="UP000701801">
    <property type="component" value="Unassembled WGS sequence"/>
</dbReference>
<name>A0A9N9M0F5_9HELO</name>
<feature type="compositionally biased region" description="Basic and acidic residues" evidence="1">
    <location>
        <begin position="1"/>
        <end position="15"/>
    </location>
</feature>
<protein>
    <submittedName>
        <fullName evidence="2">Uncharacterized protein</fullName>
    </submittedName>
</protein>
<feature type="region of interest" description="Disordered" evidence="1">
    <location>
        <begin position="1"/>
        <end position="81"/>
    </location>
</feature>
<dbReference type="OrthoDB" id="3902588at2759"/>
<feature type="region of interest" description="Disordered" evidence="1">
    <location>
        <begin position="475"/>
        <end position="496"/>
    </location>
</feature>
<keyword evidence="3" id="KW-1185">Reference proteome</keyword>
<evidence type="ECO:0000313" key="2">
    <source>
        <dbReference type="EMBL" id="CAG8981926.1"/>
    </source>
</evidence>
<evidence type="ECO:0000256" key="1">
    <source>
        <dbReference type="SAM" id="MobiDB-lite"/>
    </source>
</evidence>
<feature type="compositionally biased region" description="Low complexity" evidence="1">
    <location>
        <begin position="590"/>
        <end position="610"/>
    </location>
</feature>
<reference evidence="2" key="1">
    <citation type="submission" date="2021-07" db="EMBL/GenBank/DDBJ databases">
        <authorList>
            <person name="Durling M."/>
        </authorList>
    </citation>
    <scope>NUCLEOTIDE SEQUENCE</scope>
</reference>
<sequence>MFDVHYTDPSRETVGQRKIRKESKTSEISRGSSIRSSNSSESSQSHTRPALLSLFGGGSSKRGGLTRTGSQSKLSALKNGDASKAARRISSYTVASDSSVRDFTEPSANQASAKGTFSFDQDTDLSCASEPAESVFSGWTGRSSNTNSTWGSVVNSPTTKSHLIQPLSPTSIIGRGPDVSTLPRENASLAGQVATVVTIPPRKTIPIQEPMVLTCSRARNSATFDFPVPHFFLPEKQSTPAKKIFDLNNPPPTPPPAFSVPPLPRLPIRTDSHRPPMRWAEQRRPEDIPVPKLLQPPIKLTNVKRQRPVRLVHSHLQKGIRRMEAASSKIVLERLKEEWVEVADASVYRELELEKQRWMLFALRDLKTTRLGPQNETSTIQLTTAGATKVLSLYENHASASFLSALSSPSTEVHHLSKSPLSPKPYPNIHPLAVPDLNTPLPYTNNTFTSIHAFSLPAQFPASSIPGLLKECHRLLTPSPPSPTNPSLAPDSLSPPSPSFPIRPEGILHLTIIDPCPLPSTLGPLLRTWLDSHLLLNLEKQFRCINPSRLFPEWLRDAGLRAEGSCILTVPFLAVVDGAQAESILLSNHHNSSYPSTPSPSSSSDNSPTTETDGTRPIQETETQHVQIYKNDIIKQELKSVVGRMLWKEMWGSFVEARGWWWEDEGIVEECVRLRTCWEWSVVDAVKG</sequence>